<dbReference type="InterPro" id="IPR052399">
    <property type="entry name" value="Phage_Baseplate_Assmbl_Protein"/>
</dbReference>
<evidence type="ECO:0000313" key="4">
    <source>
        <dbReference type="Proteomes" id="UP001176960"/>
    </source>
</evidence>
<dbReference type="RefSeq" id="WP_289843529.1">
    <property type="nucleotide sequence ID" value="NZ_CATKSH010000006.1"/>
</dbReference>
<dbReference type="PANTHER" id="PTHR37829">
    <property type="entry name" value="PHAGE-LIKE ELEMENT PBSX PROTEIN XKDT"/>
    <property type="match status" value="1"/>
</dbReference>
<reference evidence="3" key="1">
    <citation type="submission" date="2023-03" db="EMBL/GenBank/DDBJ databases">
        <authorList>
            <person name="Cleenwerck I."/>
        </authorList>
    </citation>
    <scope>NUCLEOTIDE SEQUENCE</scope>
    <source>
        <strain evidence="3">LMG 32879</strain>
    </source>
</reference>
<dbReference type="EMBL" id="CATKSH010000006">
    <property type="protein sequence ID" value="CAI9120456.1"/>
    <property type="molecule type" value="Genomic_DNA"/>
</dbReference>
<organism evidence="3 4">
    <name type="scientific">Brytella acorum</name>
    <dbReference type="NCBI Taxonomy" id="2959299"/>
    <lineage>
        <taxon>Bacteria</taxon>
        <taxon>Pseudomonadati</taxon>
        <taxon>Pseudomonadota</taxon>
        <taxon>Alphaproteobacteria</taxon>
        <taxon>Acetobacterales</taxon>
        <taxon>Acetobacteraceae</taxon>
        <taxon>Brytella</taxon>
    </lineage>
</organism>
<accession>A0AA35V646</accession>
<name>A0AA35V646_9PROT</name>
<evidence type="ECO:0000259" key="1">
    <source>
        <dbReference type="Pfam" id="PF04865"/>
    </source>
</evidence>
<comment type="caution">
    <text evidence="3">The sequence shown here is derived from an EMBL/GenBank/DDBJ whole genome shotgun (WGS) entry which is preliminary data.</text>
</comment>
<keyword evidence="4" id="KW-1185">Reference proteome</keyword>
<evidence type="ECO:0000313" key="3">
    <source>
        <dbReference type="EMBL" id="CAI9120456.1"/>
    </source>
</evidence>
<proteinExistence type="predicted"/>
<dbReference type="PANTHER" id="PTHR37829:SF3">
    <property type="entry name" value="PROTEIN JAYE-RELATED"/>
    <property type="match status" value="1"/>
</dbReference>
<evidence type="ECO:0000259" key="2">
    <source>
        <dbReference type="Pfam" id="PF26078"/>
    </source>
</evidence>
<sequence>MTLPIPTPAALAQRFAAALAQQQFTASDGTIVTLDATAPQTLEQALSILMALGDYETYLYARDVGIELMVTTATENGLLPQHAQIWGVPREGATSAIGNFVVQSSANNSVTLPVGTLFTVDGTAQWAVTTETTIAPNASASVPVQATTSGVTGNLAANTTAQMFSPVAGVRSVVSDQDGIAGGAPIQPVESWRAAIIAEIRQPPGGGTVSDYERWARQAGAAYVNVVRGWLGRGTVGVIVALDGGVAPTPAQVVAIQAYIDARRPVRGNVTVAAAVVVPQELTIALNPNTTANQAAVIKILTSFYLAQGIGPTIYVEGINAQISAVAGNRNTLLMPNADVTFAVNQFPVFGSVNWQASGQTS</sequence>
<feature type="domain" description="Baseplate J-like central" evidence="2">
    <location>
        <begin position="205"/>
        <end position="274"/>
    </location>
</feature>
<dbReference type="Pfam" id="PF04865">
    <property type="entry name" value="Baseplate_J"/>
    <property type="match status" value="1"/>
</dbReference>
<feature type="domain" description="Baseplate protein J-like barrel" evidence="1">
    <location>
        <begin position="105"/>
        <end position="182"/>
    </location>
</feature>
<protein>
    <submittedName>
        <fullName evidence="3">Baseplate J/gp47 family protein</fullName>
    </submittedName>
</protein>
<dbReference type="AlphaFoldDB" id="A0AA35V646"/>
<dbReference type="InterPro" id="IPR006949">
    <property type="entry name" value="Barrel_Baseplate_J-like"/>
</dbReference>
<gene>
    <name evidence="3" type="ORF">LMG32879_001289</name>
</gene>
<dbReference type="InterPro" id="IPR058531">
    <property type="entry name" value="Baseplate_J_M"/>
</dbReference>
<dbReference type="Pfam" id="PF26078">
    <property type="entry name" value="Baseplate_J_M"/>
    <property type="match status" value="1"/>
</dbReference>
<dbReference type="Proteomes" id="UP001176960">
    <property type="component" value="Unassembled WGS sequence"/>
</dbReference>